<name>A0A1D1VPA1_RAMVA</name>
<gene>
    <name evidence="3" type="primary">RvY_13835-1</name>
    <name evidence="3" type="synonym">RvY_13835.1</name>
    <name evidence="3" type="ORF">RvY_13835</name>
</gene>
<reference evidence="3 4" key="1">
    <citation type="journal article" date="2016" name="Nat. Commun.">
        <title>Extremotolerant tardigrade genome and improved radiotolerance of human cultured cells by tardigrade-unique protein.</title>
        <authorList>
            <person name="Hashimoto T."/>
            <person name="Horikawa D.D."/>
            <person name="Saito Y."/>
            <person name="Kuwahara H."/>
            <person name="Kozuka-Hata H."/>
            <person name="Shin-I T."/>
            <person name="Minakuchi Y."/>
            <person name="Ohishi K."/>
            <person name="Motoyama A."/>
            <person name="Aizu T."/>
            <person name="Enomoto A."/>
            <person name="Kondo K."/>
            <person name="Tanaka S."/>
            <person name="Hara Y."/>
            <person name="Koshikawa S."/>
            <person name="Sagara H."/>
            <person name="Miura T."/>
            <person name="Yokobori S."/>
            <person name="Miyagawa K."/>
            <person name="Suzuki Y."/>
            <person name="Kubo T."/>
            <person name="Oyama M."/>
            <person name="Kohara Y."/>
            <person name="Fujiyama A."/>
            <person name="Arakawa K."/>
            <person name="Katayama T."/>
            <person name="Toyoda A."/>
            <person name="Kunieda T."/>
        </authorList>
    </citation>
    <scope>NUCLEOTIDE SEQUENCE [LARGE SCALE GENOMIC DNA]</scope>
    <source>
        <strain evidence="3 4">YOKOZUNA-1</strain>
    </source>
</reference>
<dbReference type="SUPFAM" id="SSF56219">
    <property type="entry name" value="DNase I-like"/>
    <property type="match status" value="1"/>
</dbReference>
<dbReference type="InterPro" id="IPR046985">
    <property type="entry name" value="IP5"/>
</dbReference>
<dbReference type="Gene3D" id="2.60.40.2840">
    <property type="match status" value="1"/>
</dbReference>
<dbReference type="OrthoDB" id="62798at2759"/>
<dbReference type="SMART" id="SM00128">
    <property type="entry name" value="IPPc"/>
    <property type="match status" value="1"/>
</dbReference>
<sequence>MWLRKVSSCRPFCITHRNYMSASHLQDTAFLRSMPTEQARRNSSSNLKLLPAQGSFTKEFPELPILEFDSRGDEISADVPKLRIRTCTWNLAGKSPRDDFTHLLGIHPPVKVATPVVKEFADSLSENLYGQGEAPAVHAEAEEADVLAIGFQELSSNPVAPVMETVVMSEIWTSTLRKILSSRDYVLLQTIRLQGILLLCFCKSQHLRHVRNLDTSYLRLGASGWWGNKGAVGISFDVRGVSVCFVNSHLSPHDHAFEERVRNYRQVLADLSFSSVRTDVSTILEHDYAFWLGDFNFRIEGISQDKTLHYIEALKWPKLLKHDQLRRAAHMSGAFSTFKEGKIEFPPTYKFVQGTDTYDMRNPAKIRRPSYCDRILWRTRNASKKAQLIEYRSHMEYNISDHKPVTAVFEIALGSDKEQFVVFDPIDRWYIGENGYFRYSAKPGLYYSSWDWIGLFKTTYTSFSDYVTWLWTPGGKADNLGCINGRYITKTGRFLLIYFSSEHRCGVGFSDPFEITSV</sequence>
<evidence type="ECO:0000256" key="1">
    <source>
        <dbReference type="ARBA" id="ARBA00005910"/>
    </source>
</evidence>
<dbReference type="Pfam" id="PF22669">
    <property type="entry name" value="Exo_endo_phos2"/>
    <property type="match status" value="1"/>
</dbReference>
<evidence type="ECO:0000313" key="3">
    <source>
        <dbReference type="EMBL" id="GAV03407.1"/>
    </source>
</evidence>
<evidence type="ECO:0000259" key="2">
    <source>
        <dbReference type="SMART" id="SM00128"/>
    </source>
</evidence>
<dbReference type="Gene3D" id="3.60.10.10">
    <property type="entry name" value="Endonuclease/exonuclease/phosphatase"/>
    <property type="match status" value="1"/>
</dbReference>
<feature type="domain" description="Inositol polyphosphate-related phosphatase" evidence="2">
    <location>
        <begin position="80"/>
        <end position="417"/>
    </location>
</feature>
<evidence type="ECO:0000313" key="4">
    <source>
        <dbReference type="Proteomes" id="UP000186922"/>
    </source>
</evidence>
<protein>
    <recommendedName>
        <fullName evidence="2">Inositol polyphosphate-related phosphatase domain-containing protein</fullName>
    </recommendedName>
</protein>
<dbReference type="GO" id="GO:0046856">
    <property type="term" value="P:phosphatidylinositol dephosphorylation"/>
    <property type="evidence" value="ECO:0007669"/>
    <property type="project" value="InterPro"/>
</dbReference>
<dbReference type="EMBL" id="BDGG01000009">
    <property type="protein sequence ID" value="GAV03407.1"/>
    <property type="molecule type" value="Genomic_DNA"/>
</dbReference>
<dbReference type="AlphaFoldDB" id="A0A1D1VPA1"/>
<dbReference type="PANTHER" id="PTHR11200:SF275">
    <property type="entry name" value="LD06095P"/>
    <property type="match status" value="1"/>
</dbReference>
<comment type="caution">
    <text evidence="3">The sequence shown here is derived from an EMBL/GenBank/DDBJ whole genome shotgun (WGS) entry which is preliminary data.</text>
</comment>
<dbReference type="InterPro" id="IPR041611">
    <property type="entry name" value="SKICH"/>
</dbReference>
<proteinExistence type="inferred from homology"/>
<dbReference type="InterPro" id="IPR036691">
    <property type="entry name" value="Endo/exonu/phosph_ase_sf"/>
</dbReference>
<dbReference type="Pfam" id="PF17751">
    <property type="entry name" value="SKICH"/>
    <property type="match status" value="1"/>
</dbReference>
<keyword evidence="4" id="KW-1185">Reference proteome</keyword>
<organism evidence="3 4">
    <name type="scientific">Ramazzottius varieornatus</name>
    <name type="common">Water bear</name>
    <name type="synonym">Tardigrade</name>
    <dbReference type="NCBI Taxonomy" id="947166"/>
    <lineage>
        <taxon>Eukaryota</taxon>
        <taxon>Metazoa</taxon>
        <taxon>Ecdysozoa</taxon>
        <taxon>Tardigrada</taxon>
        <taxon>Eutardigrada</taxon>
        <taxon>Parachela</taxon>
        <taxon>Hypsibioidea</taxon>
        <taxon>Ramazzottiidae</taxon>
        <taxon>Ramazzottius</taxon>
    </lineage>
</organism>
<accession>A0A1D1VPA1</accession>
<dbReference type="GO" id="GO:0004439">
    <property type="term" value="F:phosphatidylinositol-4,5-bisphosphate 5-phosphatase activity"/>
    <property type="evidence" value="ECO:0007669"/>
    <property type="project" value="TreeGrafter"/>
</dbReference>
<dbReference type="STRING" id="947166.A0A1D1VPA1"/>
<dbReference type="Proteomes" id="UP000186922">
    <property type="component" value="Unassembled WGS sequence"/>
</dbReference>
<dbReference type="PANTHER" id="PTHR11200">
    <property type="entry name" value="INOSITOL 5-PHOSPHATASE"/>
    <property type="match status" value="1"/>
</dbReference>
<comment type="similarity">
    <text evidence="1">Belongs to the inositol 1,4,5-trisphosphate 5-phosphatase type II family.</text>
</comment>
<dbReference type="InterPro" id="IPR000300">
    <property type="entry name" value="IPPc"/>
</dbReference>